<sequence>MPRGNRHTPAPRIPCTFPGCPELWRPCDENGVYLPDGVPPPARTTAPNNDWSPYEDATQFNVADFLFRKVQMSSKNIDHLLELWALSTMNEDVPDLGPFQDYKHLYETIDATKVGDAPWQCYQTEPLAVGEDAPAWARQSYEIWYRDPETVIANMLDNPDFDGAFDSAPYVHLDSDGKRRWSDFMSANFAWKHSDRIYTDDPSTEGSMYTPLFFGSDKTTVSVATGDVEYHPGYISLGNIHNSLRRGHRNGVVPFVFLAIPKSDRKYDNDPAFRTFKRQLYHASLAAVLSSLKPGMTTPVVRRCPDGHFRRAIYDFGPFIADYPEQVMLAGIVQNWCAKCTALSTDLDGDIAGRRTHELTDEVLGAFDGDILWDEYGIDEDIIPFTRDFPRADIHEMLSSDLLHQVIKGSFKDHLVTWVGEYLYLENPKAKADAIMDEIDRRIAAVPAFPCLRRFKQGRRFKQWTGDDSKALMKVYLPAIKGLVPPAIVEALSAFLDFCYLVRRADFDEATLDAVDDAVKKFHLRREVFRELGVRPEGFSLPRQHSITHYRTNIEEFGAPGGVCSSITESRHITAVKKPWRRSSRYEALSQMLLTNQRLDKLAAARADFVERRMVHPSFVPVPDKEVEDIDEGGPIDEARVEGNVVLARRRERSYPLLASFLDDQLHSDSTSDSSSEGMDISEHQISVHHSAIATFFAPSDPSGIRGMRREHIRSTPTWRKHGPRRDCAFVVEDEKRPGFRGMSVVRIKLLFSFTHDGADYPCALVEWFKKVGRSPDPETGMWIVEPELKGRARLTTIVHLDSLLRGAHLIAVYGEAYIPIGFRYIHSLDAFKSFHVNKYIDHHANEIIF</sequence>
<gene>
    <name evidence="1" type="ORF">B0H17DRAFT_1172919</name>
</gene>
<evidence type="ECO:0000313" key="2">
    <source>
        <dbReference type="Proteomes" id="UP001221757"/>
    </source>
</evidence>
<dbReference type="AlphaFoldDB" id="A0AAD7FEC1"/>
<protein>
    <submittedName>
        <fullName evidence="1">Uncharacterized protein</fullName>
    </submittedName>
</protein>
<dbReference type="InterPro" id="IPR041078">
    <property type="entry name" value="Plavaka"/>
</dbReference>
<evidence type="ECO:0000313" key="1">
    <source>
        <dbReference type="EMBL" id="KAJ7618988.1"/>
    </source>
</evidence>
<reference evidence="1" key="1">
    <citation type="submission" date="2023-03" db="EMBL/GenBank/DDBJ databases">
        <title>Massive genome expansion in bonnet fungi (Mycena s.s.) driven by repeated elements and novel gene families across ecological guilds.</title>
        <authorList>
            <consortium name="Lawrence Berkeley National Laboratory"/>
            <person name="Harder C.B."/>
            <person name="Miyauchi S."/>
            <person name="Viragh M."/>
            <person name="Kuo A."/>
            <person name="Thoen E."/>
            <person name="Andreopoulos B."/>
            <person name="Lu D."/>
            <person name="Skrede I."/>
            <person name="Drula E."/>
            <person name="Henrissat B."/>
            <person name="Morin E."/>
            <person name="Kohler A."/>
            <person name="Barry K."/>
            <person name="LaButti K."/>
            <person name="Morin E."/>
            <person name="Salamov A."/>
            <person name="Lipzen A."/>
            <person name="Mereny Z."/>
            <person name="Hegedus B."/>
            <person name="Baldrian P."/>
            <person name="Stursova M."/>
            <person name="Weitz H."/>
            <person name="Taylor A."/>
            <person name="Grigoriev I.V."/>
            <person name="Nagy L.G."/>
            <person name="Martin F."/>
            <person name="Kauserud H."/>
        </authorList>
    </citation>
    <scope>NUCLEOTIDE SEQUENCE</scope>
    <source>
        <strain evidence="1">CBHHK067</strain>
    </source>
</reference>
<dbReference type="Pfam" id="PF18759">
    <property type="entry name" value="Plavaka"/>
    <property type="match status" value="1"/>
</dbReference>
<keyword evidence="2" id="KW-1185">Reference proteome</keyword>
<comment type="caution">
    <text evidence="1">The sequence shown here is derived from an EMBL/GenBank/DDBJ whole genome shotgun (WGS) entry which is preliminary data.</text>
</comment>
<name>A0AAD7FEC1_MYCRO</name>
<accession>A0AAD7FEC1</accession>
<dbReference type="EMBL" id="JARKIE010000739">
    <property type="protein sequence ID" value="KAJ7618988.1"/>
    <property type="molecule type" value="Genomic_DNA"/>
</dbReference>
<proteinExistence type="predicted"/>
<dbReference type="Proteomes" id="UP001221757">
    <property type="component" value="Unassembled WGS sequence"/>
</dbReference>
<organism evidence="1 2">
    <name type="scientific">Mycena rosella</name>
    <name type="common">Pink bonnet</name>
    <name type="synonym">Agaricus rosellus</name>
    <dbReference type="NCBI Taxonomy" id="1033263"/>
    <lineage>
        <taxon>Eukaryota</taxon>
        <taxon>Fungi</taxon>
        <taxon>Dikarya</taxon>
        <taxon>Basidiomycota</taxon>
        <taxon>Agaricomycotina</taxon>
        <taxon>Agaricomycetes</taxon>
        <taxon>Agaricomycetidae</taxon>
        <taxon>Agaricales</taxon>
        <taxon>Marasmiineae</taxon>
        <taxon>Mycenaceae</taxon>
        <taxon>Mycena</taxon>
    </lineage>
</organism>